<comment type="caution">
    <text evidence="5">The sequence shown here is derived from an EMBL/GenBank/DDBJ whole genome shotgun (WGS) entry which is preliminary data.</text>
</comment>
<dbReference type="Pfam" id="PF01470">
    <property type="entry name" value="Peptidase_C15"/>
    <property type="match status" value="1"/>
</dbReference>
<dbReference type="Gene3D" id="3.40.630.20">
    <property type="entry name" value="Peptidase C15, pyroglutamyl peptidase I-like"/>
    <property type="match status" value="1"/>
</dbReference>
<evidence type="ECO:0008006" key="7">
    <source>
        <dbReference type="Google" id="ProtNLM"/>
    </source>
</evidence>
<dbReference type="PANTHER" id="PTHR23402">
    <property type="entry name" value="PROTEASE FAMILY C15 PYROGLUTAMYL-PEPTIDASE I-RELATED"/>
    <property type="match status" value="1"/>
</dbReference>
<name>A0A8H3FK34_9LECA</name>
<dbReference type="GO" id="GO:0008234">
    <property type="term" value="F:cysteine-type peptidase activity"/>
    <property type="evidence" value="ECO:0007669"/>
    <property type="project" value="UniProtKB-KW"/>
</dbReference>
<reference evidence="5" key="1">
    <citation type="submission" date="2021-03" db="EMBL/GenBank/DDBJ databases">
        <authorList>
            <person name="Tagirdzhanova G."/>
        </authorList>
    </citation>
    <scope>NUCLEOTIDE SEQUENCE</scope>
</reference>
<keyword evidence="2" id="KW-0645">Protease</keyword>
<dbReference type="GO" id="GO:0006508">
    <property type="term" value="P:proteolysis"/>
    <property type="evidence" value="ECO:0007669"/>
    <property type="project" value="UniProtKB-KW"/>
</dbReference>
<comment type="similarity">
    <text evidence="1">Belongs to the peptidase C15 family.</text>
</comment>
<evidence type="ECO:0000256" key="2">
    <source>
        <dbReference type="ARBA" id="ARBA00022670"/>
    </source>
</evidence>
<keyword evidence="3" id="KW-0378">Hydrolase</keyword>
<dbReference type="EMBL" id="CAJPDR010000210">
    <property type="protein sequence ID" value="CAF9926071.1"/>
    <property type="molecule type" value="Genomic_DNA"/>
</dbReference>
<proteinExistence type="inferred from homology"/>
<organism evidence="5 6">
    <name type="scientific">Alectoria fallacina</name>
    <dbReference type="NCBI Taxonomy" id="1903189"/>
    <lineage>
        <taxon>Eukaryota</taxon>
        <taxon>Fungi</taxon>
        <taxon>Dikarya</taxon>
        <taxon>Ascomycota</taxon>
        <taxon>Pezizomycotina</taxon>
        <taxon>Lecanoromycetes</taxon>
        <taxon>OSLEUM clade</taxon>
        <taxon>Lecanoromycetidae</taxon>
        <taxon>Lecanorales</taxon>
        <taxon>Lecanorineae</taxon>
        <taxon>Parmeliaceae</taxon>
        <taxon>Alectoria</taxon>
    </lineage>
</organism>
<dbReference type="PANTHER" id="PTHR23402:SF1">
    <property type="entry name" value="PYROGLUTAMYL-PEPTIDASE I"/>
    <property type="match status" value="1"/>
</dbReference>
<gene>
    <name evidence="5" type="ORF">ALECFALPRED_003351</name>
</gene>
<accession>A0A8H3FK34</accession>
<dbReference type="Proteomes" id="UP000664203">
    <property type="component" value="Unassembled WGS sequence"/>
</dbReference>
<evidence type="ECO:0000313" key="6">
    <source>
        <dbReference type="Proteomes" id="UP000664203"/>
    </source>
</evidence>
<evidence type="ECO:0000256" key="3">
    <source>
        <dbReference type="ARBA" id="ARBA00022801"/>
    </source>
</evidence>
<protein>
    <recommendedName>
        <fullName evidence="7">Pyroglutamyl-peptidase I</fullName>
    </recommendedName>
</protein>
<sequence>MGSLAPAVKANSSKEEINVLVTGFGPFGENTTNPAYQIARSLPDRRDIPGLPPIILHCHPKPITVSYAHVREIIPELLFPQDGLEPKFDIVLNIGLAPGRHFYTMETLAHRDGYNKKDVDGNTLEGDTFWQIEYEAPETLYSSFDTKDVWRRWKSGLMKEDLRPSNNAGHYLCDFTYYASLLEYWRREPKGRRPCMFLHVPNGLEEEDIRRGREAALGLIAALVASEMAGHRSQRVEDIMEEDWDRAADDECS</sequence>
<dbReference type="InterPro" id="IPR036440">
    <property type="entry name" value="Peptidase_C15-like_sf"/>
</dbReference>
<evidence type="ECO:0000256" key="1">
    <source>
        <dbReference type="ARBA" id="ARBA00006641"/>
    </source>
</evidence>
<keyword evidence="6" id="KW-1185">Reference proteome</keyword>
<dbReference type="OrthoDB" id="407146at2759"/>
<evidence type="ECO:0000256" key="4">
    <source>
        <dbReference type="ARBA" id="ARBA00022807"/>
    </source>
</evidence>
<evidence type="ECO:0000313" key="5">
    <source>
        <dbReference type="EMBL" id="CAF9926071.1"/>
    </source>
</evidence>
<keyword evidence="4" id="KW-0788">Thiol protease</keyword>
<dbReference type="AlphaFoldDB" id="A0A8H3FK34"/>
<dbReference type="InterPro" id="IPR016125">
    <property type="entry name" value="Peptidase_C15-like"/>
</dbReference>
<dbReference type="SUPFAM" id="SSF53182">
    <property type="entry name" value="Pyrrolidone carboxyl peptidase (pyroglutamate aminopeptidase)"/>
    <property type="match status" value="1"/>
</dbReference>